<keyword evidence="1" id="KW-0378">Hydrolase</keyword>
<dbReference type="PANTHER" id="PTHR22946">
    <property type="entry name" value="DIENELACTONE HYDROLASE DOMAIN-CONTAINING PROTEIN-RELATED"/>
    <property type="match status" value="1"/>
</dbReference>
<dbReference type="PANTHER" id="PTHR22946:SF9">
    <property type="entry name" value="POLYKETIDE TRANSFERASE AF380"/>
    <property type="match status" value="1"/>
</dbReference>
<dbReference type="Gene3D" id="3.40.50.1820">
    <property type="entry name" value="alpha/beta hydrolase"/>
    <property type="match status" value="1"/>
</dbReference>
<dbReference type="Proteomes" id="UP001501725">
    <property type="component" value="Unassembled WGS sequence"/>
</dbReference>
<dbReference type="SUPFAM" id="SSF53474">
    <property type="entry name" value="alpha/beta-Hydrolases"/>
    <property type="match status" value="1"/>
</dbReference>
<dbReference type="RefSeq" id="WP_345257647.1">
    <property type="nucleotide sequence ID" value="NZ_BAABGY010000015.1"/>
</dbReference>
<accession>A0ABP8HMF2</accession>
<organism evidence="3 4">
    <name type="scientific">Flaviaesturariibacter amylovorans</name>
    <dbReference type="NCBI Taxonomy" id="1084520"/>
    <lineage>
        <taxon>Bacteria</taxon>
        <taxon>Pseudomonadati</taxon>
        <taxon>Bacteroidota</taxon>
        <taxon>Chitinophagia</taxon>
        <taxon>Chitinophagales</taxon>
        <taxon>Chitinophagaceae</taxon>
        <taxon>Flaviaestuariibacter</taxon>
    </lineage>
</organism>
<protein>
    <recommendedName>
        <fullName evidence="2">Serine aminopeptidase S33 domain-containing protein</fullName>
    </recommendedName>
</protein>
<dbReference type="InterPro" id="IPR029058">
    <property type="entry name" value="AB_hydrolase_fold"/>
</dbReference>
<proteinExistence type="predicted"/>
<keyword evidence="4" id="KW-1185">Reference proteome</keyword>
<evidence type="ECO:0000256" key="1">
    <source>
        <dbReference type="ARBA" id="ARBA00022801"/>
    </source>
</evidence>
<comment type="caution">
    <text evidence="3">The sequence shown here is derived from an EMBL/GenBank/DDBJ whole genome shotgun (WGS) entry which is preliminary data.</text>
</comment>
<evidence type="ECO:0000313" key="3">
    <source>
        <dbReference type="EMBL" id="GAA4341350.1"/>
    </source>
</evidence>
<dbReference type="EMBL" id="BAABGY010000015">
    <property type="protein sequence ID" value="GAA4341350.1"/>
    <property type="molecule type" value="Genomic_DNA"/>
</dbReference>
<dbReference type="Pfam" id="PF12146">
    <property type="entry name" value="Hydrolase_4"/>
    <property type="match status" value="1"/>
</dbReference>
<evidence type="ECO:0000313" key="4">
    <source>
        <dbReference type="Proteomes" id="UP001501725"/>
    </source>
</evidence>
<evidence type="ECO:0000259" key="2">
    <source>
        <dbReference type="Pfam" id="PF12146"/>
    </source>
</evidence>
<dbReference type="InterPro" id="IPR022742">
    <property type="entry name" value="Hydrolase_4"/>
</dbReference>
<name>A0ABP8HMF2_9BACT</name>
<sequence length="284" mass="32175">MLIRKNILLTGSEGRPMTTDLFVPDTADTLVIYTHGFNGFKDWGRFDLVAQQFADSGFGFVKFNTAHNGTTPEAPEDFADTEAYGRNCYSFELEDLQAVVDWCLDERNEFLGGRMRRLFLLGHSRGGGVVLLKAADEPRVAAVATWASVANAKTPWGSWPPGRMQQWREAGVDYYNNSRTGQRLPLYYSLYEDFERNRERFDIPAAVSRLRIPLLLCHGTRDEAVPVSAAYALRDAARDAELFLVESDHVFGRRHPWTDDQLPEPMQAVVERTIAFFKKITEAV</sequence>
<gene>
    <name evidence="3" type="ORF">GCM10023184_39700</name>
</gene>
<feature type="domain" description="Serine aminopeptidase S33" evidence="2">
    <location>
        <begin position="27"/>
        <end position="161"/>
    </location>
</feature>
<dbReference type="InterPro" id="IPR050261">
    <property type="entry name" value="FrsA_esterase"/>
</dbReference>
<reference evidence="4" key="1">
    <citation type="journal article" date="2019" name="Int. J. Syst. Evol. Microbiol.">
        <title>The Global Catalogue of Microorganisms (GCM) 10K type strain sequencing project: providing services to taxonomists for standard genome sequencing and annotation.</title>
        <authorList>
            <consortium name="The Broad Institute Genomics Platform"/>
            <consortium name="The Broad Institute Genome Sequencing Center for Infectious Disease"/>
            <person name="Wu L."/>
            <person name="Ma J."/>
        </authorList>
    </citation>
    <scope>NUCLEOTIDE SEQUENCE [LARGE SCALE GENOMIC DNA]</scope>
    <source>
        <strain evidence="4">JCM 17919</strain>
    </source>
</reference>